<protein>
    <submittedName>
        <fullName evidence="1">Uncharacterized protein</fullName>
    </submittedName>
</protein>
<keyword evidence="2" id="KW-1185">Reference proteome</keyword>
<accession>A0ABW0PL12</accession>
<dbReference type="RefSeq" id="WP_379725255.1">
    <property type="nucleotide sequence ID" value="NZ_JBHSMS010000066.1"/>
</dbReference>
<organism evidence="1 2">
    <name type="scientific">Massilia jejuensis</name>
    <dbReference type="NCBI Taxonomy" id="648894"/>
    <lineage>
        <taxon>Bacteria</taxon>
        <taxon>Pseudomonadati</taxon>
        <taxon>Pseudomonadota</taxon>
        <taxon>Betaproteobacteria</taxon>
        <taxon>Burkholderiales</taxon>
        <taxon>Oxalobacteraceae</taxon>
        <taxon>Telluria group</taxon>
        <taxon>Massilia</taxon>
    </lineage>
</organism>
<proteinExistence type="predicted"/>
<sequence length="54" mass="5975">MPQLFEQDRLDVWYDGSAVCVIAVGSHGDPLDLSESEVEALIVKLQESLEKARS</sequence>
<dbReference type="Proteomes" id="UP001596031">
    <property type="component" value="Unassembled WGS sequence"/>
</dbReference>
<evidence type="ECO:0000313" key="2">
    <source>
        <dbReference type="Proteomes" id="UP001596031"/>
    </source>
</evidence>
<reference evidence="2" key="1">
    <citation type="journal article" date="2019" name="Int. J. Syst. Evol. Microbiol.">
        <title>The Global Catalogue of Microorganisms (GCM) 10K type strain sequencing project: providing services to taxonomists for standard genome sequencing and annotation.</title>
        <authorList>
            <consortium name="The Broad Institute Genomics Platform"/>
            <consortium name="The Broad Institute Genome Sequencing Center for Infectious Disease"/>
            <person name="Wu L."/>
            <person name="Ma J."/>
        </authorList>
    </citation>
    <scope>NUCLEOTIDE SEQUENCE [LARGE SCALE GENOMIC DNA]</scope>
    <source>
        <strain evidence="2">CCUG 38813</strain>
    </source>
</reference>
<name>A0ABW0PL12_9BURK</name>
<gene>
    <name evidence="1" type="ORF">ACFPOU_19650</name>
</gene>
<evidence type="ECO:0000313" key="1">
    <source>
        <dbReference type="EMBL" id="MFC5513316.1"/>
    </source>
</evidence>
<comment type="caution">
    <text evidence="1">The sequence shown here is derived from an EMBL/GenBank/DDBJ whole genome shotgun (WGS) entry which is preliminary data.</text>
</comment>
<dbReference type="EMBL" id="JBHSMS010000066">
    <property type="protein sequence ID" value="MFC5513316.1"/>
    <property type="molecule type" value="Genomic_DNA"/>
</dbReference>